<organism evidence="1 2">
    <name type="scientific">Cerrena zonata</name>
    <dbReference type="NCBI Taxonomy" id="2478898"/>
    <lineage>
        <taxon>Eukaryota</taxon>
        <taxon>Fungi</taxon>
        <taxon>Dikarya</taxon>
        <taxon>Basidiomycota</taxon>
        <taxon>Agaricomycotina</taxon>
        <taxon>Agaricomycetes</taxon>
        <taxon>Polyporales</taxon>
        <taxon>Cerrenaceae</taxon>
        <taxon>Cerrena</taxon>
    </lineage>
</organism>
<sequence length="63" mass="6770">MFGGGWASNIAAAVADVGEVDDTRFSWPVASHLAGSLPLYFGAENWGKEKVPEETEGRAEVWC</sequence>
<keyword evidence="2" id="KW-1185">Reference proteome</keyword>
<evidence type="ECO:0000313" key="2">
    <source>
        <dbReference type="Proteomes" id="UP001385951"/>
    </source>
</evidence>
<reference evidence="1 2" key="1">
    <citation type="submission" date="2022-09" db="EMBL/GenBank/DDBJ databases">
        <authorList>
            <person name="Palmer J.M."/>
        </authorList>
    </citation>
    <scope>NUCLEOTIDE SEQUENCE [LARGE SCALE GENOMIC DNA]</scope>
    <source>
        <strain evidence="1 2">DSM 7382</strain>
    </source>
</reference>
<proteinExistence type="predicted"/>
<dbReference type="AlphaFoldDB" id="A0AAW0G934"/>
<dbReference type="Proteomes" id="UP001385951">
    <property type="component" value="Unassembled WGS sequence"/>
</dbReference>
<dbReference type="EMBL" id="JASBNA010000011">
    <property type="protein sequence ID" value="KAK7688052.1"/>
    <property type="molecule type" value="Genomic_DNA"/>
</dbReference>
<gene>
    <name evidence="1" type="ORF">QCA50_008422</name>
</gene>
<comment type="caution">
    <text evidence="1">The sequence shown here is derived from an EMBL/GenBank/DDBJ whole genome shotgun (WGS) entry which is preliminary data.</text>
</comment>
<protein>
    <submittedName>
        <fullName evidence="1">Uncharacterized protein</fullName>
    </submittedName>
</protein>
<accession>A0AAW0G934</accession>
<evidence type="ECO:0000313" key="1">
    <source>
        <dbReference type="EMBL" id="KAK7688052.1"/>
    </source>
</evidence>
<name>A0AAW0G934_9APHY</name>